<keyword evidence="1" id="KW-0288">FMN</keyword>
<keyword evidence="1" id="KW-0813">Transport</keyword>
<comment type="cofactor">
    <cofactor evidence="1">
        <name>FMN</name>
        <dbReference type="ChEBI" id="CHEBI:58210"/>
    </cofactor>
</comment>
<dbReference type="EC" id="7.-.-.-" evidence="1"/>
<keyword evidence="1" id="KW-0285">Flavoprotein</keyword>
<keyword evidence="1" id="KW-0472">Membrane</keyword>
<comment type="similarity">
    <text evidence="1">Belongs to the NqrB/RnfD family.</text>
</comment>
<comment type="subcellular location">
    <subcellularLocation>
        <location evidence="1">Cell inner membrane</location>
        <topology evidence="1">Multi-pass membrane protein</topology>
    </subcellularLocation>
</comment>
<keyword evidence="1" id="KW-1003">Cell membrane</keyword>
<proteinExistence type="inferred from homology"/>
<comment type="caution">
    <text evidence="2">The sequence shown here is derived from an EMBL/GenBank/DDBJ whole genome shotgun (WGS) entry which is preliminary data.</text>
</comment>
<evidence type="ECO:0000313" key="2">
    <source>
        <dbReference type="EMBL" id="MCG7979180.1"/>
    </source>
</evidence>
<dbReference type="GO" id="GO:0022900">
    <property type="term" value="P:electron transport chain"/>
    <property type="evidence" value="ECO:0007669"/>
    <property type="project" value="UniProtKB-UniRule"/>
</dbReference>
<dbReference type="Pfam" id="PF03116">
    <property type="entry name" value="NQR2_RnfD_RnfE"/>
    <property type="match status" value="1"/>
</dbReference>
<keyword evidence="1" id="KW-1278">Translocase</keyword>
<reference evidence="2" key="1">
    <citation type="journal article" date="2021" name="Proc. Natl. Acad. Sci. U.S.A.">
        <title>Global biogeography of chemosynthetic symbionts reveals both localized and globally distributed symbiont groups. .</title>
        <authorList>
            <person name="Osvatic J.T."/>
            <person name="Wilkins L.G.E."/>
            <person name="Leibrecht L."/>
            <person name="Leray M."/>
            <person name="Zauner S."/>
            <person name="Polzin J."/>
            <person name="Camacho Y."/>
            <person name="Gros O."/>
            <person name="van Gils J.A."/>
            <person name="Eisen J.A."/>
            <person name="Petersen J.M."/>
            <person name="Yuen B."/>
        </authorList>
    </citation>
    <scope>NUCLEOTIDE SEQUENCE</scope>
    <source>
        <strain evidence="2">MAGclacostrist055</strain>
    </source>
</reference>
<dbReference type="InterPro" id="IPR011303">
    <property type="entry name" value="RnfD_bac"/>
</dbReference>
<protein>
    <recommendedName>
        <fullName evidence="1">Ion-translocating oxidoreductase complex subunit D</fullName>
        <ecNumber evidence="1">7.-.-.-</ecNumber>
    </recommendedName>
    <alternativeName>
        <fullName evidence="1">Rnf electron transport complex subunit D</fullName>
    </alternativeName>
</protein>
<keyword evidence="1" id="KW-0597">Phosphoprotein</keyword>
<dbReference type="InterPro" id="IPR004338">
    <property type="entry name" value="NqrB/RnfD"/>
</dbReference>
<evidence type="ECO:0000256" key="1">
    <source>
        <dbReference type="HAMAP-Rule" id="MF_00462"/>
    </source>
</evidence>
<sequence>MNDKDPRLLVQPSPLLKQEMTTAQTMKDLLYALLPATLAGIWLFGLGALLVIVASVLGAVLTEWIFSPGDQRWQRLLDGSGVLTGLLLGLTLPPALPLWMAFLGGVVSIGIGKVIWGGLGHNLFNPALVGRAFLLATFPNAMTTWSVQASGEGFLLWYPSNFALPFMQPHYDAVSAATPLGLMKFEQQPTPLVDLALGNSAGCIGETSGLLLLAGGIYLLLRRDIDWRIPVGILLSAALFSGVLYAIDTVRYPDPLFTLLSGGLLLAAFYMATDPVTSPLTPRGAWIFAIGIGLLVVLIRLFGGFPEGVMYAILLMNAATPLIDRYTQPRVFGKE</sequence>
<dbReference type="HAMAP" id="MF_00462">
    <property type="entry name" value="RsxD_RnfD"/>
    <property type="match status" value="1"/>
</dbReference>
<keyword evidence="1" id="KW-0812">Transmembrane</keyword>
<feature type="modified residue" description="FMN phosphoryl threonine" evidence="1">
    <location>
        <position position="178"/>
    </location>
</feature>
<keyword evidence="1" id="KW-1133">Transmembrane helix</keyword>
<feature type="transmembrane region" description="Helical" evidence="1">
    <location>
        <begin position="196"/>
        <end position="220"/>
    </location>
</feature>
<dbReference type="GO" id="GO:0055085">
    <property type="term" value="P:transmembrane transport"/>
    <property type="evidence" value="ECO:0007669"/>
    <property type="project" value="InterPro"/>
</dbReference>
<keyword evidence="1" id="KW-0249">Electron transport</keyword>
<dbReference type="GO" id="GO:0005886">
    <property type="term" value="C:plasma membrane"/>
    <property type="evidence" value="ECO:0007669"/>
    <property type="project" value="UniProtKB-SubCell"/>
</dbReference>
<feature type="transmembrane region" description="Helical" evidence="1">
    <location>
        <begin position="253"/>
        <end position="272"/>
    </location>
</feature>
<dbReference type="PANTHER" id="PTHR30578">
    <property type="entry name" value="ELECTRON TRANSPORT COMPLEX PROTEIN RNFD"/>
    <property type="match status" value="1"/>
</dbReference>
<dbReference type="NCBIfam" id="TIGR01946">
    <property type="entry name" value="rnfD"/>
    <property type="match status" value="1"/>
</dbReference>
<gene>
    <name evidence="1" type="primary">rnfD</name>
    <name evidence="2" type="ORF">JAY77_13685</name>
</gene>
<accession>A0A9E4NUL6</accession>
<dbReference type="EMBL" id="JAEPCR010000056">
    <property type="protein sequence ID" value="MCG7979180.1"/>
    <property type="molecule type" value="Genomic_DNA"/>
</dbReference>
<name>A0A9E4NUL6_9GAMM</name>
<dbReference type="PANTHER" id="PTHR30578:SF0">
    <property type="entry name" value="ION-TRANSLOCATING OXIDOREDUCTASE COMPLEX SUBUNIT D"/>
    <property type="match status" value="1"/>
</dbReference>
<feature type="transmembrane region" description="Helical" evidence="1">
    <location>
        <begin position="98"/>
        <end position="116"/>
    </location>
</feature>
<dbReference type="AlphaFoldDB" id="A0A9E4NUL6"/>
<comment type="function">
    <text evidence="1">Part of a membrane-bound complex that couples electron transfer with translocation of ions across the membrane.</text>
</comment>
<feature type="transmembrane region" description="Helical" evidence="1">
    <location>
        <begin position="284"/>
        <end position="303"/>
    </location>
</feature>
<feature type="transmembrane region" description="Helical" evidence="1">
    <location>
        <begin position="128"/>
        <end position="147"/>
    </location>
</feature>
<evidence type="ECO:0000313" key="3">
    <source>
        <dbReference type="Proteomes" id="UP000886674"/>
    </source>
</evidence>
<dbReference type="Proteomes" id="UP000886674">
    <property type="component" value="Unassembled WGS sequence"/>
</dbReference>
<feature type="transmembrane region" description="Helical" evidence="1">
    <location>
        <begin position="227"/>
        <end position="247"/>
    </location>
</feature>
<comment type="subunit">
    <text evidence="1">The complex is composed of six subunits: RnfA, RnfB, RnfC, RnfD, RnfE and RnfG.</text>
</comment>
<feature type="transmembrane region" description="Helical" evidence="1">
    <location>
        <begin position="39"/>
        <end position="61"/>
    </location>
</feature>
<keyword evidence="1" id="KW-0997">Cell inner membrane</keyword>
<organism evidence="2 3">
    <name type="scientific">Candidatus Thiodiazotropha taylori</name>
    <dbReference type="NCBI Taxonomy" id="2792791"/>
    <lineage>
        <taxon>Bacteria</taxon>
        <taxon>Pseudomonadati</taxon>
        <taxon>Pseudomonadota</taxon>
        <taxon>Gammaproteobacteria</taxon>
        <taxon>Chromatiales</taxon>
        <taxon>Sedimenticolaceae</taxon>
        <taxon>Candidatus Thiodiazotropha</taxon>
    </lineage>
</organism>